<dbReference type="RefSeq" id="WP_086534900.1">
    <property type="nucleotide sequence ID" value="NZ_NGFO01000007.1"/>
</dbReference>
<sequence length="790" mass="87294">MPEQTLDLTPSPRILDVIADVDMTVEECLAELIDNALDEIDAARREDPGFEGRVEIDLPYGQKVTAESVVTITDSGRGMSVEQIRQALRAGSSGNSRYGSLGLFGMGFNVATGRLGYVTTVKSGRAGDDHWTIVSIDIQKMGSHDSFQVPMTTEPKGPNEHGTSITISRLRSDTLKRLRWRRTAKRVGTRLGQTYSYMLRNVAGTDIAGAEVIGGLGVDLILNGSSVQPYIPCIWSPERSVVYKGQDVPAVTEIDYELKPAFACLECGHWHNETIESLDCCVECRSQRVALRDRSIRGWLGIQRYDDTSDFGISLLRQGRTIVHLDKSLFEWTNPDSGDRLVEYPVELGRGRIVGELHLDHLPVNYRKNDFGRDSVAWSTVREKVRGDGPLLEQLAKQLDYSPNTSKLGMLFHAYRRYVAGYRYLVPGDGEKGMAEQARKWGEKFREGLSAYQSDEMWWKHVVNHENIQAGTIDGDEDRDDGVEDLLPPSGKDQGVSAGEDGAGDENGESTMKAATPELETRDERLARYRDNGRVIPQLDGTDVVIPGSSRTVNVTAYKTSGVDLLEGAERYSSANLEAGVVELFIDERHPLLASYGWNPIDVAATVLHDAAAQFLRYEGRAGEFIEAVLEQIGDRRIDAATVRSSAEALLNGIRAASAPLVKDDPAGVWTKLSSTAKIQTQKFAAEDANADWDVLETSGSYAEFLSPRAFEDLIVEIPERMLDGGVFTSSYGSWQDDSIRDERLSHLTSLVRDLERTLTATDRLRARELLRLSIGLEALNGLVVDEAQS</sequence>
<feature type="compositionally biased region" description="Acidic residues" evidence="1">
    <location>
        <begin position="474"/>
        <end position="484"/>
    </location>
</feature>
<accession>A0A243QCK5</accession>
<dbReference type="Proteomes" id="UP000194632">
    <property type="component" value="Unassembled WGS sequence"/>
</dbReference>
<keyword evidence="3" id="KW-1185">Reference proteome</keyword>
<organism evidence="2 3">
    <name type="scientific">Gordonia lacunae</name>
    <dbReference type="NCBI Taxonomy" id="417102"/>
    <lineage>
        <taxon>Bacteria</taxon>
        <taxon>Bacillati</taxon>
        <taxon>Actinomycetota</taxon>
        <taxon>Actinomycetes</taxon>
        <taxon>Mycobacteriales</taxon>
        <taxon>Gordoniaceae</taxon>
        <taxon>Gordonia</taxon>
    </lineage>
</organism>
<dbReference type="EMBL" id="NGFO01000007">
    <property type="protein sequence ID" value="OUC79486.1"/>
    <property type="molecule type" value="Genomic_DNA"/>
</dbReference>
<evidence type="ECO:0000256" key="1">
    <source>
        <dbReference type="SAM" id="MobiDB-lite"/>
    </source>
</evidence>
<dbReference type="AlphaFoldDB" id="A0A243QCK5"/>
<proteinExistence type="predicted"/>
<dbReference type="SUPFAM" id="SSF55874">
    <property type="entry name" value="ATPase domain of HSP90 chaperone/DNA topoisomerase II/histidine kinase"/>
    <property type="match status" value="1"/>
</dbReference>
<dbReference type="Gene3D" id="3.30.565.10">
    <property type="entry name" value="Histidine kinase-like ATPase, C-terminal domain"/>
    <property type="match status" value="1"/>
</dbReference>
<name>A0A243QCK5_9ACTN</name>
<protein>
    <recommendedName>
        <fullName evidence="4">ATP-binding protein</fullName>
    </recommendedName>
</protein>
<evidence type="ECO:0000313" key="3">
    <source>
        <dbReference type="Proteomes" id="UP000194632"/>
    </source>
</evidence>
<comment type="caution">
    <text evidence="2">The sequence shown here is derived from an EMBL/GenBank/DDBJ whole genome shotgun (WGS) entry which is preliminary data.</text>
</comment>
<reference evidence="2 3" key="1">
    <citation type="submission" date="2017-05" db="EMBL/GenBank/DDBJ databases">
        <title>Biotechnological potential of actinobacteria isolated from South African environments.</title>
        <authorList>
            <person name="Le Roes-Hill M."/>
            <person name="Prins A."/>
            <person name="Durrell K.A."/>
        </authorList>
    </citation>
    <scope>NUCLEOTIDE SEQUENCE [LARGE SCALE GENOMIC DNA]</scope>
    <source>
        <strain evidence="2">BS2</strain>
    </source>
</reference>
<evidence type="ECO:0008006" key="4">
    <source>
        <dbReference type="Google" id="ProtNLM"/>
    </source>
</evidence>
<evidence type="ECO:0000313" key="2">
    <source>
        <dbReference type="EMBL" id="OUC79486.1"/>
    </source>
</evidence>
<dbReference type="OrthoDB" id="7784447at2"/>
<feature type="region of interest" description="Disordered" evidence="1">
    <location>
        <begin position="470"/>
        <end position="522"/>
    </location>
</feature>
<gene>
    <name evidence="2" type="ORF">CA982_08555</name>
</gene>
<dbReference type="STRING" id="417102.CA982_08555"/>
<dbReference type="Pfam" id="PF13589">
    <property type="entry name" value="HATPase_c_3"/>
    <property type="match status" value="1"/>
</dbReference>
<dbReference type="InterPro" id="IPR036890">
    <property type="entry name" value="HATPase_C_sf"/>
</dbReference>